<evidence type="ECO:0000256" key="1">
    <source>
        <dbReference type="SAM" id="SignalP"/>
    </source>
</evidence>
<evidence type="ECO:0000313" key="4">
    <source>
        <dbReference type="Proteomes" id="UP000298173"/>
    </source>
</evidence>
<reference evidence="3 4" key="1">
    <citation type="submission" date="2019-03" db="EMBL/GenBank/DDBJ databases">
        <title>Genomics of glacier-inhabiting Cryobacterium strains.</title>
        <authorList>
            <person name="Liu Q."/>
            <person name="Xin Y.-H."/>
        </authorList>
    </citation>
    <scope>NUCLEOTIDE SEQUENCE [LARGE SCALE GENOMIC DNA]</scope>
    <source>
        <strain evidence="3 4">HLT2-23</strain>
    </source>
</reference>
<evidence type="ECO:0000313" key="3">
    <source>
        <dbReference type="EMBL" id="TFB73233.1"/>
    </source>
</evidence>
<dbReference type="PANTHER" id="PTHR10742">
    <property type="entry name" value="FLAVIN MONOAMINE OXIDASE"/>
    <property type="match status" value="1"/>
</dbReference>
<accession>A0A4R8UW39</accession>
<feature type="domain" description="Amine oxidase" evidence="2">
    <location>
        <begin position="39"/>
        <end position="116"/>
    </location>
</feature>
<dbReference type="PROSITE" id="PS51257">
    <property type="entry name" value="PROKAR_LIPOPROTEIN"/>
    <property type="match status" value="1"/>
</dbReference>
<sequence length="469" mass="49306">MKRRTFLLGTASGFSVLALAACVAPAPVPTPSASPTTLTPSLVPQPLMVSRTNWSTDPFSRGSFSYAAVGATPEHRTALGQAIDARVFFAGEATAGDEPGTVQGARASGLLAASQVQDVAAPGERIIVVGAGIAGIIAARQLVDAGFTVVVIEARDRIGGRIDTVSGDWPFPIERGPSFVHRTSENFLHDELTALGVTLLPFVRTPEVRTRAGLVVEVSPLGAQAVAGALEWAADQQQDVSVERALVDSGEAGLSTTPNAEGLSDADWLEYEIATRLKVETGATPSQQSAWYTTDIASADDDQIVVGSYSTLLTSDAEGLELLLSSVVNRIAHDDRGVSLRLGTGESLSADRVIVTVPLGVLKAAAIEFSPALPFAHRGAIAALGMGVVDKVWLRFDVPFWDTAARLWTIVGEDADFPVWINMMPLTGEPILMGLVAAENATRLSELDDDEFLAAALTALEPFLAVPDE</sequence>
<dbReference type="InterPro" id="IPR002937">
    <property type="entry name" value="Amino_oxidase"/>
</dbReference>
<proteinExistence type="predicted"/>
<dbReference type="SUPFAM" id="SSF54373">
    <property type="entry name" value="FAD-linked reductases, C-terminal domain"/>
    <property type="match status" value="1"/>
</dbReference>
<organism evidence="3 4">
    <name type="scientific">Cryobacterium glaciale</name>
    <dbReference type="NCBI Taxonomy" id="1259145"/>
    <lineage>
        <taxon>Bacteria</taxon>
        <taxon>Bacillati</taxon>
        <taxon>Actinomycetota</taxon>
        <taxon>Actinomycetes</taxon>
        <taxon>Micrococcales</taxon>
        <taxon>Microbacteriaceae</taxon>
        <taxon>Cryobacterium</taxon>
    </lineage>
</organism>
<dbReference type="GO" id="GO:0016491">
    <property type="term" value="F:oxidoreductase activity"/>
    <property type="evidence" value="ECO:0007669"/>
    <property type="project" value="InterPro"/>
</dbReference>
<dbReference type="InterPro" id="IPR036188">
    <property type="entry name" value="FAD/NAD-bd_sf"/>
</dbReference>
<gene>
    <name evidence="3" type="ORF">E3O06_08350</name>
</gene>
<dbReference type="RefSeq" id="WP_134502677.1">
    <property type="nucleotide sequence ID" value="NZ_SOEY01000018.1"/>
</dbReference>
<keyword evidence="4" id="KW-1185">Reference proteome</keyword>
<dbReference type="Proteomes" id="UP000298173">
    <property type="component" value="Unassembled WGS sequence"/>
</dbReference>
<dbReference type="AlphaFoldDB" id="A0A4R8UW39"/>
<feature type="domain" description="Amine oxidase" evidence="2">
    <location>
        <begin position="133"/>
        <end position="465"/>
    </location>
</feature>
<dbReference type="SUPFAM" id="SSF51905">
    <property type="entry name" value="FAD/NAD(P)-binding domain"/>
    <property type="match status" value="2"/>
</dbReference>
<dbReference type="EMBL" id="SOEY01000018">
    <property type="protein sequence ID" value="TFB73233.1"/>
    <property type="molecule type" value="Genomic_DNA"/>
</dbReference>
<feature type="signal peptide" evidence="1">
    <location>
        <begin position="1"/>
        <end position="20"/>
    </location>
</feature>
<name>A0A4R8UW39_9MICO</name>
<dbReference type="Pfam" id="PF01593">
    <property type="entry name" value="Amino_oxidase"/>
    <property type="match status" value="2"/>
</dbReference>
<keyword evidence="1" id="KW-0732">Signal</keyword>
<dbReference type="Gene3D" id="3.50.50.60">
    <property type="entry name" value="FAD/NAD(P)-binding domain"/>
    <property type="match status" value="2"/>
</dbReference>
<dbReference type="Gene3D" id="3.90.660.10">
    <property type="match status" value="1"/>
</dbReference>
<evidence type="ECO:0000259" key="2">
    <source>
        <dbReference type="Pfam" id="PF01593"/>
    </source>
</evidence>
<comment type="caution">
    <text evidence="3">The sequence shown here is derived from an EMBL/GenBank/DDBJ whole genome shotgun (WGS) entry which is preliminary data.</text>
</comment>
<dbReference type="PANTHER" id="PTHR10742:SF410">
    <property type="entry name" value="LYSINE-SPECIFIC HISTONE DEMETHYLASE 2"/>
    <property type="match status" value="1"/>
</dbReference>
<protein>
    <submittedName>
        <fullName evidence="3">FAD-dependent oxidoreductase</fullName>
    </submittedName>
</protein>
<dbReference type="InterPro" id="IPR050281">
    <property type="entry name" value="Flavin_monoamine_oxidase"/>
</dbReference>
<feature type="chain" id="PRO_5038377019" evidence="1">
    <location>
        <begin position="21"/>
        <end position="469"/>
    </location>
</feature>
<dbReference type="OrthoDB" id="337830at2"/>